<protein>
    <submittedName>
        <fullName evidence="3">GTP pyrophosphokinase family protein</fullName>
    </submittedName>
</protein>
<evidence type="ECO:0000313" key="4">
    <source>
        <dbReference type="Proteomes" id="UP000823935"/>
    </source>
</evidence>
<dbReference type="Gene3D" id="1.10.287.860">
    <property type="entry name" value="Nucleotidyltransferase"/>
    <property type="match status" value="1"/>
</dbReference>
<dbReference type="Proteomes" id="UP000823935">
    <property type="component" value="Unassembled WGS sequence"/>
</dbReference>
<evidence type="ECO:0000256" key="1">
    <source>
        <dbReference type="ARBA" id="ARBA00004976"/>
    </source>
</evidence>
<comment type="caution">
    <text evidence="3">The sequence shown here is derived from an EMBL/GenBank/DDBJ whole genome shotgun (WGS) entry which is preliminary data.</text>
</comment>
<dbReference type="SMART" id="SM00954">
    <property type="entry name" value="RelA_SpoT"/>
    <property type="match status" value="1"/>
</dbReference>
<dbReference type="SUPFAM" id="SSF81301">
    <property type="entry name" value="Nucleotidyltransferase"/>
    <property type="match status" value="1"/>
</dbReference>
<proteinExistence type="predicted"/>
<organism evidence="3 4">
    <name type="scientific">Candidatus Limivivens intestinipullorum</name>
    <dbReference type="NCBI Taxonomy" id="2840858"/>
    <lineage>
        <taxon>Bacteria</taxon>
        <taxon>Bacillati</taxon>
        <taxon>Bacillota</taxon>
        <taxon>Clostridia</taxon>
        <taxon>Lachnospirales</taxon>
        <taxon>Lachnospiraceae</taxon>
        <taxon>Lachnospiraceae incertae sedis</taxon>
        <taxon>Candidatus Limivivens</taxon>
    </lineage>
</organism>
<reference evidence="3" key="2">
    <citation type="journal article" date="2021" name="PeerJ">
        <title>Extensive microbial diversity within the chicken gut microbiome revealed by metagenomics and culture.</title>
        <authorList>
            <person name="Gilroy R."/>
            <person name="Ravi A."/>
            <person name="Getino M."/>
            <person name="Pursley I."/>
            <person name="Horton D.L."/>
            <person name="Alikhan N.F."/>
            <person name="Baker D."/>
            <person name="Gharbi K."/>
            <person name="Hall N."/>
            <person name="Watson M."/>
            <person name="Adriaenssens E.M."/>
            <person name="Foster-Nyarko E."/>
            <person name="Jarju S."/>
            <person name="Secka A."/>
            <person name="Antonio M."/>
            <person name="Oren A."/>
            <person name="Chaudhuri R.R."/>
            <person name="La Ragione R."/>
            <person name="Hildebrand F."/>
            <person name="Pallen M.J."/>
        </authorList>
    </citation>
    <scope>NUCLEOTIDE SEQUENCE</scope>
    <source>
        <strain evidence="3">CHK190-19873</strain>
    </source>
</reference>
<feature type="domain" description="RelA/SpoT" evidence="2">
    <location>
        <begin position="55"/>
        <end position="178"/>
    </location>
</feature>
<evidence type="ECO:0000313" key="3">
    <source>
        <dbReference type="EMBL" id="HIS32629.1"/>
    </source>
</evidence>
<dbReference type="AlphaFoldDB" id="A0A9D1JLR0"/>
<dbReference type="GO" id="GO:0015969">
    <property type="term" value="P:guanosine tetraphosphate metabolic process"/>
    <property type="evidence" value="ECO:0007669"/>
    <property type="project" value="InterPro"/>
</dbReference>
<accession>A0A9D1JLR0</accession>
<comment type="pathway">
    <text evidence="1">Purine metabolism; ppGpp biosynthesis; ppGpp from GTP: step 1/2.</text>
</comment>
<dbReference type="EMBL" id="DVIQ01000091">
    <property type="protein sequence ID" value="HIS32629.1"/>
    <property type="molecule type" value="Genomic_DNA"/>
</dbReference>
<dbReference type="CDD" id="cd05399">
    <property type="entry name" value="NT_Rel-Spo_like"/>
    <property type="match status" value="1"/>
</dbReference>
<sequence length="214" mass="24928">MLPEAIDQLFDSVNEYEELMMMYGCAIREVRTKLEVLNDELSVRYNRNPIEFIKTRIKKPVSIVKKLEGKGYPVSVESITQNLNDVAGVRVICSFIDDIYDIAKWLSRQDDIQILVVKDYIKHPKENGYRSLHMIVEIPVFFSNCKKYMKVEVQIRTIAMDFWASLEHQLRYKKDVPNSVQIGQELKECADVIAQTDEKMQGIREKIGVFTELT</sequence>
<dbReference type="InterPro" id="IPR052366">
    <property type="entry name" value="GTP_Pyrophosphokinase"/>
</dbReference>
<dbReference type="Gene3D" id="3.30.460.10">
    <property type="entry name" value="Beta Polymerase, domain 2"/>
    <property type="match status" value="1"/>
</dbReference>
<evidence type="ECO:0000259" key="2">
    <source>
        <dbReference type="SMART" id="SM00954"/>
    </source>
</evidence>
<dbReference type="PANTHER" id="PTHR47837">
    <property type="entry name" value="GTP PYROPHOSPHOKINASE YJBM"/>
    <property type="match status" value="1"/>
</dbReference>
<reference evidence="3" key="1">
    <citation type="submission" date="2020-10" db="EMBL/GenBank/DDBJ databases">
        <authorList>
            <person name="Gilroy R."/>
        </authorList>
    </citation>
    <scope>NUCLEOTIDE SEQUENCE</scope>
    <source>
        <strain evidence="3">CHK190-19873</strain>
    </source>
</reference>
<dbReference type="InterPro" id="IPR043519">
    <property type="entry name" value="NT_sf"/>
</dbReference>
<dbReference type="InterPro" id="IPR007685">
    <property type="entry name" value="RelA_SpoT"/>
</dbReference>
<gene>
    <name evidence="3" type="ORF">IAB44_13965</name>
</gene>
<dbReference type="PANTHER" id="PTHR47837:SF2">
    <property type="entry name" value="GTP PYROPHOSPHOKINASE YWAC"/>
    <property type="match status" value="1"/>
</dbReference>
<dbReference type="Pfam" id="PF04607">
    <property type="entry name" value="RelA_SpoT"/>
    <property type="match status" value="1"/>
</dbReference>
<name>A0A9D1JLR0_9FIRM</name>